<evidence type="ECO:0000256" key="9">
    <source>
        <dbReference type="ARBA" id="ARBA00060548"/>
    </source>
</evidence>
<dbReference type="GO" id="GO:0004851">
    <property type="term" value="F:uroporphyrin-III C-methyltransferase activity"/>
    <property type="evidence" value="ECO:0007669"/>
    <property type="project" value="UniProtKB-EC"/>
</dbReference>
<dbReference type="InterPro" id="IPR014777">
    <property type="entry name" value="4pyrrole_Mease_sub1"/>
</dbReference>
<keyword evidence="13" id="KW-1185">Reference proteome</keyword>
<dbReference type="Gene3D" id="3.30.950.10">
    <property type="entry name" value="Methyltransferase, Cobalt-precorrin-4 Transmethylase, Domain 2"/>
    <property type="match status" value="1"/>
</dbReference>
<accession>A0A1I5T0R5</accession>
<dbReference type="NCBIfam" id="TIGR01469">
    <property type="entry name" value="cobA_cysG_Cterm"/>
    <property type="match status" value="1"/>
</dbReference>
<dbReference type="GO" id="GO:0009236">
    <property type="term" value="P:cobalamin biosynthetic process"/>
    <property type="evidence" value="ECO:0007669"/>
    <property type="project" value="UniProtKB-KW"/>
</dbReference>
<dbReference type="Gene3D" id="3.40.1010.10">
    <property type="entry name" value="Cobalt-precorrin-4 Transmethylase, Domain 1"/>
    <property type="match status" value="1"/>
</dbReference>
<dbReference type="PANTHER" id="PTHR45790:SF3">
    <property type="entry name" value="S-ADENOSYL-L-METHIONINE-DEPENDENT UROPORPHYRINOGEN III METHYLTRANSFERASE, CHLOROPLASTIC"/>
    <property type="match status" value="1"/>
</dbReference>
<dbReference type="InterPro" id="IPR035996">
    <property type="entry name" value="4pyrrol_Methylase_sf"/>
</dbReference>
<dbReference type="FunFam" id="3.30.950.10:FF:000001">
    <property type="entry name" value="Siroheme synthase"/>
    <property type="match status" value="1"/>
</dbReference>
<keyword evidence="7" id="KW-0627">Porphyrin biosynthesis</keyword>
<dbReference type="FunFam" id="3.40.1010.10:FF:000001">
    <property type="entry name" value="Siroheme synthase"/>
    <property type="match status" value="1"/>
</dbReference>
<protein>
    <recommendedName>
        <fullName evidence="2">uroporphyrinogen-III C-methyltransferase</fullName>
        <ecNumber evidence="2">2.1.1.107</ecNumber>
    </recommendedName>
</protein>
<evidence type="ECO:0000256" key="8">
    <source>
        <dbReference type="ARBA" id="ARBA00025705"/>
    </source>
</evidence>
<dbReference type="OrthoDB" id="9815856at2"/>
<evidence type="ECO:0000256" key="2">
    <source>
        <dbReference type="ARBA" id="ARBA00012162"/>
    </source>
</evidence>
<comment type="pathway">
    <text evidence="8">Porphyrin-containing compound metabolism; siroheme biosynthesis; precorrin-2 from uroporphyrinogen III: step 1/1.</text>
</comment>
<dbReference type="EC" id="2.1.1.107" evidence="2"/>
<dbReference type="InterPro" id="IPR000878">
    <property type="entry name" value="4pyrrol_Mease"/>
</dbReference>
<keyword evidence="5 10" id="KW-0808">Transferase</keyword>
<evidence type="ECO:0000256" key="1">
    <source>
        <dbReference type="ARBA" id="ARBA00005879"/>
    </source>
</evidence>
<keyword evidence="4 10" id="KW-0489">Methyltransferase</keyword>
<dbReference type="InterPro" id="IPR014776">
    <property type="entry name" value="4pyrrole_Mease_sub2"/>
</dbReference>
<dbReference type="InterPro" id="IPR006366">
    <property type="entry name" value="CobA/CysG_C"/>
</dbReference>
<dbReference type="PROSITE" id="PS00840">
    <property type="entry name" value="SUMT_2"/>
    <property type="match status" value="1"/>
</dbReference>
<gene>
    <name evidence="12" type="ORF">SAMN05216234_13912</name>
</gene>
<evidence type="ECO:0000256" key="7">
    <source>
        <dbReference type="ARBA" id="ARBA00023244"/>
    </source>
</evidence>
<dbReference type="SUPFAM" id="SSF53790">
    <property type="entry name" value="Tetrapyrrole methylase"/>
    <property type="match status" value="1"/>
</dbReference>
<dbReference type="NCBIfam" id="NF004790">
    <property type="entry name" value="PRK06136.1"/>
    <property type="match status" value="1"/>
</dbReference>
<evidence type="ECO:0000256" key="6">
    <source>
        <dbReference type="ARBA" id="ARBA00022691"/>
    </source>
</evidence>
<dbReference type="GO" id="GO:0019354">
    <property type="term" value="P:siroheme biosynthetic process"/>
    <property type="evidence" value="ECO:0007669"/>
    <property type="project" value="UniProtKB-UniPathway"/>
</dbReference>
<dbReference type="InterPro" id="IPR050161">
    <property type="entry name" value="Siro_Cobalamin_biosynth"/>
</dbReference>
<dbReference type="Pfam" id="PF00590">
    <property type="entry name" value="TP_methylase"/>
    <property type="match status" value="1"/>
</dbReference>
<reference evidence="12 13" key="1">
    <citation type="submission" date="2016-10" db="EMBL/GenBank/DDBJ databases">
        <authorList>
            <person name="de Groot N.N."/>
        </authorList>
    </citation>
    <scope>NUCLEOTIDE SEQUENCE [LARGE SCALE GENOMIC DNA]</scope>
    <source>
        <strain evidence="12 13">EP1-55-1</strain>
    </source>
</reference>
<dbReference type="UniPathway" id="UPA00262">
    <property type="reaction ID" value="UER00211"/>
</dbReference>
<comment type="similarity">
    <text evidence="1 10">Belongs to the precorrin methyltransferase family.</text>
</comment>
<dbReference type="InterPro" id="IPR003043">
    <property type="entry name" value="Uropor_MeTrfase_CS"/>
</dbReference>
<dbReference type="STRING" id="223786.SAMN05216234_13912"/>
<dbReference type="AlphaFoldDB" id="A0A1I5T0R5"/>
<dbReference type="RefSeq" id="WP_092913620.1">
    <property type="nucleotide sequence ID" value="NZ_CP136592.1"/>
</dbReference>
<name>A0A1I5T0R5_9BACT</name>
<evidence type="ECO:0000256" key="10">
    <source>
        <dbReference type="RuleBase" id="RU003960"/>
    </source>
</evidence>
<proteinExistence type="inferred from homology"/>
<feature type="domain" description="Tetrapyrrole methylase" evidence="11">
    <location>
        <begin position="3"/>
        <end position="214"/>
    </location>
</feature>
<keyword evidence="3" id="KW-0169">Cobalamin biosynthesis</keyword>
<dbReference type="PANTHER" id="PTHR45790">
    <property type="entry name" value="SIROHEME SYNTHASE-RELATED"/>
    <property type="match status" value="1"/>
</dbReference>
<evidence type="ECO:0000256" key="4">
    <source>
        <dbReference type="ARBA" id="ARBA00022603"/>
    </source>
</evidence>
<comment type="pathway">
    <text evidence="9">Cofactor biosynthesis; adenosylcobalamin biosynthesis; precorrin-2 from uroporphyrinogen III: step 1/1.</text>
</comment>
<dbReference type="Proteomes" id="UP000199227">
    <property type="component" value="Unassembled WGS sequence"/>
</dbReference>
<evidence type="ECO:0000259" key="11">
    <source>
        <dbReference type="Pfam" id="PF00590"/>
    </source>
</evidence>
<dbReference type="GO" id="GO:0032259">
    <property type="term" value="P:methylation"/>
    <property type="evidence" value="ECO:0007669"/>
    <property type="project" value="UniProtKB-KW"/>
</dbReference>
<evidence type="ECO:0000313" key="12">
    <source>
        <dbReference type="EMBL" id="SFP76630.1"/>
    </source>
</evidence>
<evidence type="ECO:0000256" key="5">
    <source>
        <dbReference type="ARBA" id="ARBA00022679"/>
    </source>
</evidence>
<keyword evidence="6" id="KW-0949">S-adenosyl-L-methionine</keyword>
<evidence type="ECO:0000256" key="3">
    <source>
        <dbReference type="ARBA" id="ARBA00022573"/>
    </source>
</evidence>
<organism evidence="12 13">
    <name type="scientific">Hydrogenimonas thermophila</name>
    <dbReference type="NCBI Taxonomy" id="223786"/>
    <lineage>
        <taxon>Bacteria</taxon>
        <taxon>Pseudomonadati</taxon>
        <taxon>Campylobacterota</taxon>
        <taxon>Epsilonproteobacteria</taxon>
        <taxon>Campylobacterales</taxon>
        <taxon>Hydrogenimonadaceae</taxon>
        <taxon>Hydrogenimonas</taxon>
    </lineage>
</organism>
<dbReference type="EMBL" id="FOXB01000039">
    <property type="protein sequence ID" value="SFP76630.1"/>
    <property type="molecule type" value="Genomic_DNA"/>
</dbReference>
<dbReference type="CDD" id="cd11642">
    <property type="entry name" value="SUMT"/>
    <property type="match status" value="1"/>
</dbReference>
<evidence type="ECO:0000313" key="13">
    <source>
        <dbReference type="Proteomes" id="UP000199227"/>
    </source>
</evidence>
<sequence length="250" mass="27626">MGKVYLTGAGPGDIDLLTVKALRVVRNADVIIYDRLANADILKEAKSGCEFIYVGKEDGLHILPQDEINEVIYQNALKHETVVRLKGGDPFVFGRGGEEAKYLKERGISYEIIPGVTSAIAVPAYAGIPVTHRGISVSFKVVTGHEARDKKQLQVDWELMKADETIVFLMGLHNLPKITKNLIEIGKPKETPCAVISRGTTSDQRSVIGTLENINEKVKNAKVQRPALIVVGKVVDLKQDLEWFKVNERL</sequence>